<protein>
    <recommendedName>
        <fullName evidence="3">Lysozyme</fullName>
        <ecNumber evidence="3">3.2.1.17</ecNumber>
    </recommendedName>
</protein>
<dbReference type="EMBL" id="DOEK01000029">
    <property type="protein sequence ID" value="HBP30493.1"/>
    <property type="molecule type" value="Genomic_DNA"/>
</dbReference>
<organism evidence="4 5">
    <name type="scientific">Advenella kashmirensis</name>
    <dbReference type="NCBI Taxonomy" id="310575"/>
    <lineage>
        <taxon>Bacteria</taxon>
        <taxon>Pseudomonadati</taxon>
        <taxon>Pseudomonadota</taxon>
        <taxon>Betaproteobacteria</taxon>
        <taxon>Burkholderiales</taxon>
        <taxon>Alcaligenaceae</taxon>
    </lineage>
</organism>
<dbReference type="GO" id="GO:0009253">
    <property type="term" value="P:peptidoglycan catabolic process"/>
    <property type="evidence" value="ECO:0007669"/>
    <property type="project" value="InterPro"/>
</dbReference>
<evidence type="ECO:0000313" key="4">
    <source>
        <dbReference type="EMBL" id="HBP30493.1"/>
    </source>
</evidence>
<keyword evidence="3" id="KW-0326">Glycosidase</keyword>
<sequence>MCFCKSAADPEIPGIDCHLNQGKVAMLTIRLIALLLRSARRLIVSEFEGIENDAYLDTVNYAYLDYVGVPAICDGYTHGVKLGDYKTDPQCAQLLQSAFKTTMAAVETAVKIPITEPVKAALMSFAANVGIPAFGSSTLLRMLNFADYAKAGDQMPTEYMPRA</sequence>
<keyword evidence="1 3" id="KW-0929">Antimicrobial</keyword>
<dbReference type="GO" id="GO:0003796">
    <property type="term" value="F:lysozyme activity"/>
    <property type="evidence" value="ECO:0007669"/>
    <property type="project" value="UniProtKB-EC"/>
</dbReference>
<evidence type="ECO:0000313" key="5">
    <source>
        <dbReference type="Proteomes" id="UP000264036"/>
    </source>
</evidence>
<dbReference type="EC" id="3.2.1.17" evidence="3"/>
<comment type="caution">
    <text evidence="4">The sequence shown here is derived from an EMBL/GenBank/DDBJ whole genome shotgun (WGS) entry which is preliminary data.</text>
</comment>
<evidence type="ECO:0000256" key="3">
    <source>
        <dbReference type="RuleBase" id="RU003788"/>
    </source>
</evidence>
<dbReference type="Proteomes" id="UP000264036">
    <property type="component" value="Unassembled WGS sequence"/>
</dbReference>
<dbReference type="Gene3D" id="1.10.530.40">
    <property type="match status" value="1"/>
</dbReference>
<dbReference type="InterPro" id="IPR051018">
    <property type="entry name" value="Bacteriophage_GH24"/>
</dbReference>
<dbReference type="PANTHER" id="PTHR38107:SF3">
    <property type="entry name" value="LYSOZYME RRRD-RELATED"/>
    <property type="match status" value="1"/>
</dbReference>
<keyword evidence="2 3" id="KW-0081">Bacteriolytic enzyme</keyword>
<dbReference type="PANTHER" id="PTHR38107">
    <property type="match status" value="1"/>
</dbReference>
<gene>
    <name evidence="4" type="ORF">DD666_13885</name>
</gene>
<comment type="catalytic activity">
    <reaction evidence="3">
        <text>Hydrolysis of (1-&gt;4)-beta-linkages between N-acetylmuramic acid and N-acetyl-D-glucosamine residues in a peptidoglycan and between N-acetyl-D-glucosamine residues in chitodextrins.</text>
        <dbReference type="EC" id="3.2.1.17"/>
    </reaction>
</comment>
<dbReference type="InterPro" id="IPR002196">
    <property type="entry name" value="Glyco_hydro_24"/>
</dbReference>
<accession>A0A356LHJ7</accession>
<reference evidence="4 5" key="1">
    <citation type="journal article" date="2018" name="Nat. Biotechnol.">
        <title>A standardized bacterial taxonomy based on genome phylogeny substantially revises the tree of life.</title>
        <authorList>
            <person name="Parks D.H."/>
            <person name="Chuvochina M."/>
            <person name="Waite D.W."/>
            <person name="Rinke C."/>
            <person name="Skarshewski A."/>
            <person name="Chaumeil P.A."/>
            <person name="Hugenholtz P."/>
        </authorList>
    </citation>
    <scope>NUCLEOTIDE SEQUENCE [LARGE SCALE GENOMIC DNA]</scope>
    <source>
        <strain evidence="4">UBA10707</strain>
    </source>
</reference>
<comment type="similarity">
    <text evidence="3">Belongs to the glycosyl hydrolase 24 family.</text>
</comment>
<dbReference type="GO" id="GO:0016998">
    <property type="term" value="P:cell wall macromolecule catabolic process"/>
    <property type="evidence" value="ECO:0007669"/>
    <property type="project" value="InterPro"/>
</dbReference>
<evidence type="ECO:0000256" key="1">
    <source>
        <dbReference type="ARBA" id="ARBA00022529"/>
    </source>
</evidence>
<name>A0A356LHJ7_9BURK</name>
<dbReference type="Pfam" id="PF00959">
    <property type="entry name" value="Phage_lysozyme"/>
    <property type="match status" value="1"/>
</dbReference>
<evidence type="ECO:0000256" key="2">
    <source>
        <dbReference type="ARBA" id="ARBA00022638"/>
    </source>
</evidence>
<dbReference type="AlphaFoldDB" id="A0A356LHJ7"/>
<dbReference type="InterPro" id="IPR023347">
    <property type="entry name" value="Lysozyme_dom_sf"/>
</dbReference>
<dbReference type="GO" id="GO:0031640">
    <property type="term" value="P:killing of cells of another organism"/>
    <property type="evidence" value="ECO:0007669"/>
    <property type="project" value="UniProtKB-KW"/>
</dbReference>
<keyword evidence="3" id="KW-0378">Hydrolase</keyword>
<proteinExistence type="inferred from homology"/>
<dbReference type="InterPro" id="IPR023346">
    <property type="entry name" value="Lysozyme-like_dom_sf"/>
</dbReference>
<dbReference type="GO" id="GO:0042742">
    <property type="term" value="P:defense response to bacterium"/>
    <property type="evidence" value="ECO:0007669"/>
    <property type="project" value="UniProtKB-KW"/>
</dbReference>
<dbReference type="SUPFAM" id="SSF53955">
    <property type="entry name" value="Lysozyme-like"/>
    <property type="match status" value="1"/>
</dbReference>